<evidence type="ECO:0000256" key="5">
    <source>
        <dbReference type="ARBA" id="ARBA00022801"/>
    </source>
</evidence>
<keyword evidence="6" id="KW-0368">Histidine biosynthesis</keyword>
<dbReference type="SUPFAM" id="SSF141734">
    <property type="entry name" value="HisI-like"/>
    <property type="match status" value="1"/>
</dbReference>
<dbReference type="Proteomes" id="UP000327439">
    <property type="component" value="Chromosome D07"/>
</dbReference>
<protein>
    <recommendedName>
        <fullName evidence="3">phosphoribosyl-AMP cyclohydrolase</fullName>
        <ecNumber evidence="3">3.5.4.19</ecNumber>
    </recommendedName>
</protein>
<dbReference type="EMBL" id="CM018221">
    <property type="protein sequence ID" value="KAB2021920.1"/>
    <property type="molecule type" value="Genomic_DNA"/>
</dbReference>
<dbReference type="GO" id="GO:0000105">
    <property type="term" value="P:L-histidine biosynthetic process"/>
    <property type="evidence" value="ECO:0007669"/>
    <property type="project" value="UniProtKB-UniPathway"/>
</dbReference>
<dbReference type="Pfam" id="PF01502">
    <property type="entry name" value="PRA-CH"/>
    <property type="match status" value="1"/>
</dbReference>
<dbReference type="GO" id="GO:0004635">
    <property type="term" value="F:phosphoribosyl-AMP cyclohydrolase activity"/>
    <property type="evidence" value="ECO:0007669"/>
    <property type="project" value="UniProtKB-EC"/>
</dbReference>
<dbReference type="AlphaFoldDB" id="A0A5J5QU02"/>
<dbReference type="PANTHER" id="PTHR42945">
    <property type="entry name" value="HISTIDINE BIOSYNTHESIS BIFUNCTIONAL PROTEIN"/>
    <property type="match status" value="1"/>
</dbReference>
<sequence>MSVCMLECDIGIHSQRRSLSRGALATTITSRKATFFSRSRATLWTKGETFNNFINIYDKRRNKLFVQFSWRGFLLGHVRLLLVKLLEIQEQIGSSNIKMSNLILI</sequence>
<comment type="catalytic activity">
    <reaction evidence="1">
        <text>1-(5-phospho-beta-D-ribosyl)-5'-AMP + H2O = 1-(5-phospho-beta-D-ribosyl)-5-[(5-phospho-beta-D-ribosylamino)methylideneamino]imidazole-4-carboxamide</text>
        <dbReference type="Rhea" id="RHEA:20049"/>
        <dbReference type="ChEBI" id="CHEBI:15377"/>
        <dbReference type="ChEBI" id="CHEBI:58435"/>
        <dbReference type="ChEBI" id="CHEBI:59457"/>
        <dbReference type="EC" id="3.5.4.19"/>
    </reaction>
</comment>
<proteinExistence type="predicted"/>
<accession>A0A5J5QU02</accession>
<keyword evidence="9" id="KW-1185">Reference proteome</keyword>
<keyword evidence="5" id="KW-0378">Hydrolase</keyword>
<comment type="pathway">
    <text evidence="2">Amino-acid biosynthesis; L-histidine biosynthesis; L-histidine from 5-phospho-alpha-D-ribose 1-diphosphate: step 3/9.</text>
</comment>
<dbReference type="OrthoDB" id="1019073at2759"/>
<evidence type="ECO:0000313" key="9">
    <source>
        <dbReference type="Proteomes" id="UP000327439"/>
    </source>
</evidence>
<dbReference type="UniPathway" id="UPA00031">
    <property type="reaction ID" value="UER00008"/>
</dbReference>
<keyword evidence="4" id="KW-0028">Amino-acid biosynthesis</keyword>
<evidence type="ECO:0000256" key="2">
    <source>
        <dbReference type="ARBA" id="ARBA00005169"/>
    </source>
</evidence>
<evidence type="ECO:0000313" key="8">
    <source>
        <dbReference type="EMBL" id="KAB2021920.1"/>
    </source>
</evidence>
<dbReference type="PANTHER" id="PTHR42945:SF1">
    <property type="entry name" value="HISTIDINE BIOSYNTHESIS BIFUNCTIONAL PROTEIN HIS7"/>
    <property type="match status" value="1"/>
</dbReference>
<name>A0A5J5QU02_GOSBA</name>
<dbReference type="InterPro" id="IPR002496">
    <property type="entry name" value="PRib_AMP_CycHydrolase_dom"/>
</dbReference>
<dbReference type="EC" id="3.5.4.19" evidence="3"/>
<dbReference type="InterPro" id="IPR038019">
    <property type="entry name" value="PRib_AMP_CycHydrolase_sf"/>
</dbReference>
<evidence type="ECO:0000256" key="6">
    <source>
        <dbReference type="ARBA" id="ARBA00023102"/>
    </source>
</evidence>
<evidence type="ECO:0000256" key="1">
    <source>
        <dbReference type="ARBA" id="ARBA00000024"/>
    </source>
</evidence>
<dbReference type="Gene3D" id="3.10.20.810">
    <property type="entry name" value="Phosphoribosyl-AMP cyclohydrolase"/>
    <property type="match status" value="1"/>
</dbReference>
<evidence type="ECO:0000256" key="4">
    <source>
        <dbReference type="ARBA" id="ARBA00022605"/>
    </source>
</evidence>
<organism evidence="8 9">
    <name type="scientific">Gossypium barbadense</name>
    <name type="common">Sea Island cotton</name>
    <name type="synonym">Hibiscus barbadensis</name>
    <dbReference type="NCBI Taxonomy" id="3634"/>
    <lineage>
        <taxon>Eukaryota</taxon>
        <taxon>Viridiplantae</taxon>
        <taxon>Streptophyta</taxon>
        <taxon>Embryophyta</taxon>
        <taxon>Tracheophyta</taxon>
        <taxon>Spermatophyta</taxon>
        <taxon>Magnoliopsida</taxon>
        <taxon>eudicotyledons</taxon>
        <taxon>Gunneridae</taxon>
        <taxon>Pentapetalae</taxon>
        <taxon>rosids</taxon>
        <taxon>malvids</taxon>
        <taxon>Malvales</taxon>
        <taxon>Malvaceae</taxon>
        <taxon>Malvoideae</taxon>
        <taxon>Gossypium</taxon>
    </lineage>
</organism>
<feature type="domain" description="Phosphoribosyl-AMP cyclohydrolase" evidence="7">
    <location>
        <begin position="21"/>
        <end position="58"/>
    </location>
</feature>
<reference evidence="9" key="1">
    <citation type="journal article" date="2020" name="Nat. Genet.">
        <title>Genomic diversifications of five Gossypium allopolyploid species and their impact on cotton improvement.</title>
        <authorList>
            <person name="Chen Z.J."/>
            <person name="Sreedasyam A."/>
            <person name="Ando A."/>
            <person name="Song Q."/>
            <person name="De Santiago L.M."/>
            <person name="Hulse-Kemp A.M."/>
            <person name="Ding M."/>
            <person name="Ye W."/>
            <person name="Kirkbride R.C."/>
            <person name="Jenkins J."/>
            <person name="Plott C."/>
            <person name="Lovell J."/>
            <person name="Lin Y.M."/>
            <person name="Vaughn R."/>
            <person name="Liu B."/>
            <person name="Simpson S."/>
            <person name="Scheffler B.E."/>
            <person name="Wen L."/>
            <person name="Saski C.A."/>
            <person name="Grover C.E."/>
            <person name="Hu G."/>
            <person name="Conover J.L."/>
            <person name="Carlson J.W."/>
            <person name="Shu S."/>
            <person name="Boston L.B."/>
            <person name="Williams M."/>
            <person name="Peterson D.G."/>
            <person name="McGee K."/>
            <person name="Jones D.C."/>
            <person name="Wendel J.F."/>
            <person name="Stelly D.M."/>
            <person name="Grimwood J."/>
            <person name="Schmutz J."/>
        </authorList>
    </citation>
    <scope>NUCLEOTIDE SEQUENCE [LARGE SCALE GENOMIC DNA]</scope>
    <source>
        <strain evidence="9">cv. 3-79</strain>
    </source>
</reference>
<evidence type="ECO:0000256" key="3">
    <source>
        <dbReference type="ARBA" id="ARBA00012721"/>
    </source>
</evidence>
<evidence type="ECO:0000259" key="7">
    <source>
        <dbReference type="Pfam" id="PF01502"/>
    </source>
</evidence>
<gene>
    <name evidence="8" type="ORF">ES319_D07G173300v1</name>
</gene>